<dbReference type="Gene3D" id="1.20.200.10">
    <property type="entry name" value="Fumarase/aspartase (Central domain)"/>
    <property type="match status" value="1"/>
</dbReference>
<dbReference type="PANTHER" id="PTHR10362">
    <property type="entry name" value="HISTIDINE AMMONIA-LYASE"/>
    <property type="match status" value="1"/>
</dbReference>
<dbReference type="InterPro" id="IPR024083">
    <property type="entry name" value="Fumarase/histidase_N"/>
</dbReference>
<sequence>MSALVLTGTGVSTSDVATVAREARKVEIGPDVIGRLEKARKVLDQAAASGQQIYGLNTGLGANLGTTVEGDASAFQRQLLEGRSAAVGEVLPVEAVRATMVARAAMLSTGGSGLSPAVFVALVDALNAGVHPVMPSLGSIGAGDLVLMTALARLLIGEGEADYQGRRMPAAKALMMARLAPIGLAPKDGLSLINASAVSAGSGALAVTDALSALAQQQHAGALTMEGFGANRTILDPRLHMARPAAGQQEAAKALHDLLAREEAPAPTTIQDPLSIRCMPSIHGALIEAIGQAKHAVEIELNAAADNPLVLGDDELVLSTGNFHTAALSLAFESLGLAIAQCAAASVARFIQLTGSGRNGLPKYLSPVGGASAGFVPLQKTATSILASIRHKANPVMLDFLPVSEGVEDHATQTPLAVSKCAAMIALWRRLIAFELMAAAQAVDLREGLTLAPHTGAIHAAARALVPALKEDRPLGVEAEALHAALAGGNWTLTPADLVEKQA</sequence>
<dbReference type="GO" id="GO:0016841">
    <property type="term" value="F:ammonia-lyase activity"/>
    <property type="evidence" value="ECO:0007669"/>
    <property type="project" value="UniProtKB-ARBA"/>
</dbReference>
<reference evidence="1 2" key="1">
    <citation type="submission" date="2010-10" db="EMBL/GenBank/DDBJ databases">
        <title>Complete sequence of Mesorhizobium opportunistum WSM2075.</title>
        <authorList>
            <consortium name="US DOE Joint Genome Institute"/>
            <person name="Lucas S."/>
            <person name="Copeland A."/>
            <person name="Lapidus A."/>
            <person name="Cheng J.-F."/>
            <person name="Bruce D."/>
            <person name="Goodwin L."/>
            <person name="Pitluck S."/>
            <person name="Chertkov O."/>
            <person name="Misra M."/>
            <person name="Detter J.C."/>
            <person name="Han C."/>
            <person name="Tapia R."/>
            <person name="Land M."/>
            <person name="Hauser L."/>
            <person name="Kyrpides N."/>
            <person name="Ovchinnikova G."/>
            <person name="Mavrommatis K.M."/>
            <person name="Tiwari R.P."/>
            <person name="Howieson J.G."/>
            <person name="O'Hara G.W."/>
            <person name="Nandasena K.G."/>
            <person name="Woyke T."/>
        </authorList>
    </citation>
    <scope>NUCLEOTIDE SEQUENCE [LARGE SCALE GENOMIC DNA]</scope>
    <source>
        <strain evidence="2">LMG 24607 / HAMBI 3007 / WSM2075</strain>
    </source>
</reference>
<accession>F7YDI3</accession>
<evidence type="ECO:0000313" key="2">
    <source>
        <dbReference type="Proteomes" id="UP000001623"/>
    </source>
</evidence>
<dbReference type="Proteomes" id="UP000001623">
    <property type="component" value="Chromosome"/>
</dbReference>
<gene>
    <name evidence="1" type="ordered locus">Mesop_3411</name>
</gene>
<dbReference type="KEGG" id="mop:Mesop_3411"/>
<dbReference type="AlphaFoldDB" id="F7YDI3"/>
<dbReference type="RefSeq" id="WP_013894546.1">
    <property type="nucleotide sequence ID" value="NC_015675.1"/>
</dbReference>
<dbReference type="InterPro" id="IPR008948">
    <property type="entry name" value="L-Aspartase-like"/>
</dbReference>
<dbReference type="InterPro" id="IPR001106">
    <property type="entry name" value="Aromatic_Lyase"/>
</dbReference>
<dbReference type="SUPFAM" id="SSF48557">
    <property type="entry name" value="L-aspartase-like"/>
    <property type="match status" value="1"/>
</dbReference>
<proteinExistence type="predicted"/>
<protein>
    <submittedName>
        <fullName evidence="1">Phenylalanine/histidine ammonia-lyase</fullName>
    </submittedName>
</protein>
<dbReference type="HOGENOM" id="CLU_014801_4_2_5"/>
<dbReference type="Gene3D" id="1.10.275.10">
    <property type="entry name" value="Fumarase/aspartase (N-terminal domain)"/>
    <property type="match status" value="1"/>
</dbReference>
<dbReference type="STRING" id="536019.Mesop_3411"/>
<dbReference type="CDD" id="cd00332">
    <property type="entry name" value="PAL-HAL"/>
    <property type="match status" value="1"/>
</dbReference>
<name>F7YDI3_MESOW</name>
<dbReference type="Pfam" id="PF00221">
    <property type="entry name" value="Lyase_aromatic"/>
    <property type="match status" value="1"/>
</dbReference>
<dbReference type="eggNOG" id="COG2986">
    <property type="taxonomic scope" value="Bacteria"/>
</dbReference>
<dbReference type="EMBL" id="CP002279">
    <property type="protein sequence ID" value="AEH87857.1"/>
    <property type="molecule type" value="Genomic_DNA"/>
</dbReference>
<organism evidence="1 2">
    <name type="scientific">Mesorhizobium opportunistum (strain LMG 24607 / HAMBI 3007 / WSM2075)</name>
    <dbReference type="NCBI Taxonomy" id="536019"/>
    <lineage>
        <taxon>Bacteria</taxon>
        <taxon>Pseudomonadati</taxon>
        <taxon>Pseudomonadota</taxon>
        <taxon>Alphaproteobacteria</taxon>
        <taxon>Hyphomicrobiales</taxon>
        <taxon>Phyllobacteriaceae</taxon>
        <taxon>Mesorhizobium</taxon>
    </lineage>
</organism>
<evidence type="ECO:0000313" key="1">
    <source>
        <dbReference type="EMBL" id="AEH87857.1"/>
    </source>
</evidence>